<dbReference type="EMBL" id="ML739040">
    <property type="protein sequence ID" value="KAE8356264.1"/>
    <property type="molecule type" value="Genomic_DNA"/>
</dbReference>
<dbReference type="AlphaFoldDB" id="A0A5N6ZF13"/>
<accession>A0A5N6ZF13</accession>
<keyword evidence="2" id="KW-1185">Reference proteome</keyword>
<reference evidence="2" key="1">
    <citation type="submission" date="2019-04" db="EMBL/GenBank/DDBJ databases">
        <title>Friends and foes A comparative genomics studyof 23 Aspergillus species from section Flavi.</title>
        <authorList>
            <consortium name="DOE Joint Genome Institute"/>
            <person name="Kjaerbolling I."/>
            <person name="Vesth T."/>
            <person name="Frisvad J.C."/>
            <person name="Nybo J.L."/>
            <person name="Theobald S."/>
            <person name="Kildgaard S."/>
            <person name="Isbrandt T."/>
            <person name="Kuo A."/>
            <person name="Sato A."/>
            <person name="Lyhne E.K."/>
            <person name="Kogle M.E."/>
            <person name="Wiebenga A."/>
            <person name="Kun R.S."/>
            <person name="Lubbers R.J."/>
            <person name="Makela M.R."/>
            <person name="Barry K."/>
            <person name="Chovatia M."/>
            <person name="Clum A."/>
            <person name="Daum C."/>
            <person name="Haridas S."/>
            <person name="He G."/>
            <person name="LaButti K."/>
            <person name="Lipzen A."/>
            <person name="Mondo S."/>
            <person name="Riley R."/>
            <person name="Salamov A."/>
            <person name="Simmons B.A."/>
            <person name="Magnuson J.K."/>
            <person name="Henrissat B."/>
            <person name="Mortensen U.H."/>
            <person name="Larsen T.O."/>
            <person name="Devries R.P."/>
            <person name="Grigoriev I.V."/>
            <person name="Machida M."/>
            <person name="Baker S.E."/>
            <person name="Andersen M.R."/>
        </authorList>
    </citation>
    <scope>NUCLEOTIDE SEQUENCE [LARGE SCALE GENOMIC DNA]</scope>
    <source>
        <strain evidence="2">CBS 553.77</strain>
    </source>
</reference>
<proteinExistence type="predicted"/>
<evidence type="ECO:0000313" key="1">
    <source>
        <dbReference type="EMBL" id="KAE8356264.1"/>
    </source>
</evidence>
<dbReference type="Proteomes" id="UP000327118">
    <property type="component" value="Unassembled WGS sequence"/>
</dbReference>
<gene>
    <name evidence="1" type="ORF">BDV28DRAFT_145298</name>
</gene>
<organism evidence="1 2">
    <name type="scientific">Aspergillus coremiiformis</name>
    <dbReference type="NCBI Taxonomy" id="138285"/>
    <lineage>
        <taxon>Eukaryota</taxon>
        <taxon>Fungi</taxon>
        <taxon>Dikarya</taxon>
        <taxon>Ascomycota</taxon>
        <taxon>Pezizomycotina</taxon>
        <taxon>Eurotiomycetes</taxon>
        <taxon>Eurotiomycetidae</taxon>
        <taxon>Eurotiales</taxon>
        <taxon>Aspergillaceae</taxon>
        <taxon>Aspergillus</taxon>
        <taxon>Aspergillus subgen. Circumdati</taxon>
    </lineage>
</organism>
<protein>
    <submittedName>
        <fullName evidence="1">Uncharacterized protein</fullName>
    </submittedName>
</protein>
<sequence>MSQKDFWFYFCIREDDVDNTKSVISESLRQLKNDLEGRCLAAPSRVSGFLRVFYHVRTRNIDVAQAMAELENHLEGMMWSVSTAPNPGSCGIPFEYRSSRNGPAPSSVFVGWYSEGLRDFVAQCKPEKILP</sequence>
<evidence type="ECO:0000313" key="2">
    <source>
        <dbReference type="Proteomes" id="UP000327118"/>
    </source>
</evidence>
<name>A0A5N6ZF13_9EURO</name>